<keyword evidence="3" id="KW-1185">Reference proteome</keyword>
<dbReference type="OrthoDB" id="2428815at2"/>
<evidence type="ECO:0000313" key="3">
    <source>
        <dbReference type="Proteomes" id="UP000092650"/>
    </source>
</evidence>
<dbReference type="RefSeq" id="WP_068872223.1">
    <property type="nucleotide sequence ID" value="NZ_CP016539.2"/>
</dbReference>
<evidence type="ECO:0000313" key="2">
    <source>
        <dbReference type="EMBL" id="ANU21403.1"/>
    </source>
</evidence>
<keyword evidence="1" id="KW-0812">Transmembrane</keyword>
<organism evidence="2 3">
    <name type="scientific">Planococcus plakortidis</name>
    <dbReference type="NCBI Taxonomy" id="1038856"/>
    <lineage>
        <taxon>Bacteria</taxon>
        <taxon>Bacillati</taxon>
        <taxon>Bacillota</taxon>
        <taxon>Bacilli</taxon>
        <taxon>Bacillales</taxon>
        <taxon>Caryophanaceae</taxon>
        <taxon>Planococcus</taxon>
    </lineage>
</organism>
<keyword evidence="1" id="KW-1133">Transmembrane helix</keyword>
<proteinExistence type="predicted"/>
<sequence length="68" mass="7709">MINLTVKAILWAVAYAVVAFWVSYIFGGEPDWLFVVGSLIAGFILFGVLRPIVQNKRRKKQERAGERV</sequence>
<accession>A0A1C7EBN1</accession>
<feature type="transmembrane region" description="Helical" evidence="1">
    <location>
        <begin position="9"/>
        <end position="26"/>
    </location>
</feature>
<evidence type="ECO:0000256" key="1">
    <source>
        <dbReference type="SAM" id="Phobius"/>
    </source>
</evidence>
<dbReference type="KEGG" id="ppla:BBI15_15060"/>
<dbReference type="STRING" id="1038856.BBI15_15060"/>
<gene>
    <name evidence="2" type="ORF">BBI15_15060</name>
</gene>
<reference evidence="2" key="1">
    <citation type="submission" date="2016-10" db="EMBL/GenBank/DDBJ databases">
        <authorList>
            <person name="See-Too W.S."/>
        </authorList>
    </citation>
    <scope>NUCLEOTIDE SEQUENCE [LARGE SCALE GENOMIC DNA]</scope>
    <source>
        <strain evidence="2">DSM 23997</strain>
    </source>
</reference>
<dbReference type="Proteomes" id="UP000092650">
    <property type="component" value="Chromosome"/>
</dbReference>
<name>A0A1C7EBN1_9BACL</name>
<keyword evidence="1" id="KW-0472">Membrane</keyword>
<feature type="transmembrane region" description="Helical" evidence="1">
    <location>
        <begin position="32"/>
        <end position="53"/>
    </location>
</feature>
<protein>
    <submittedName>
        <fullName evidence="2">Uncharacterized protein</fullName>
    </submittedName>
</protein>
<dbReference type="EMBL" id="CP016539">
    <property type="protein sequence ID" value="ANU21403.1"/>
    <property type="molecule type" value="Genomic_DNA"/>
</dbReference>
<dbReference type="AlphaFoldDB" id="A0A1C7EBN1"/>